<sequence>MAQDFAYTLYATNAEYLCNAVMMLDALDRVDAKASKLLLYRKSWKGRETTKTFVGRLLAKAIDLGAILQPITLQRSRGEIATWADSYTKLLAFNQTRYKRVLSLDTDATVLQNLDDVFRYPAVPLAAPSAYWLEEPTLSSQMMLIEPSQDEFDKITDQIKHHKNGEFDMEIINTLYNGSASLIPHRPYDLLTGEFQKTDHSAYLGDMDLGWNATYELANAKFVHFSDWPLFKPWLLSADELDRAKPPCRPSVDGSLQDCQDQEAWLRVYKDFMERRQRICNR</sequence>
<dbReference type="PANTHER" id="PTHR11183">
    <property type="entry name" value="GLYCOGENIN SUBFAMILY MEMBER"/>
    <property type="match status" value="1"/>
</dbReference>
<dbReference type="InterPro" id="IPR029044">
    <property type="entry name" value="Nucleotide-diphossugar_trans"/>
</dbReference>
<dbReference type="InParanoid" id="A0A2K1R424"/>
<keyword evidence="2" id="KW-1185">Reference proteome</keyword>
<dbReference type="SUPFAM" id="SSF53448">
    <property type="entry name" value="Nucleotide-diphospho-sugar transferases"/>
    <property type="match status" value="1"/>
</dbReference>
<dbReference type="Proteomes" id="UP000243797">
    <property type="component" value="Unassembled WGS sequence"/>
</dbReference>
<gene>
    <name evidence="1" type="ORF">CAC42_551</name>
</gene>
<proteinExistence type="predicted"/>
<dbReference type="Gene3D" id="3.90.550.10">
    <property type="entry name" value="Spore Coat Polysaccharide Biosynthesis Protein SpsA, Chain A"/>
    <property type="match status" value="1"/>
</dbReference>
<dbReference type="OrthoDB" id="2014201at2759"/>
<dbReference type="InterPro" id="IPR050587">
    <property type="entry name" value="GNT1/Glycosyltrans_8"/>
</dbReference>
<evidence type="ECO:0000313" key="1">
    <source>
        <dbReference type="EMBL" id="PNS21953.1"/>
    </source>
</evidence>
<reference evidence="1 2" key="1">
    <citation type="submission" date="2017-06" db="EMBL/GenBank/DDBJ databases">
        <title>Draft genome sequence of a variant of Elsinoe murrayae.</title>
        <authorList>
            <person name="Cheng Q."/>
        </authorList>
    </citation>
    <scope>NUCLEOTIDE SEQUENCE [LARGE SCALE GENOMIC DNA]</scope>
    <source>
        <strain evidence="1 2">CQ-2017a</strain>
    </source>
</reference>
<evidence type="ECO:0000313" key="2">
    <source>
        <dbReference type="Proteomes" id="UP000243797"/>
    </source>
</evidence>
<accession>A0A2K1R424</accession>
<dbReference type="AlphaFoldDB" id="A0A2K1R424"/>
<name>A0A2K1R424_9PEZI</name>
<comment type="caution">
    <text evidence="1">The sequence shown here is derived from an EMBL/GenBank/DDBJ whole genome shotgun (WGS) entry which is preliminary data.</text>
</comment>
<protein>
    <recommendedName>
        <fullName evidence="3">Glucose N-acetyltransferase 1</fullName>
    </recommendedName>
</protein>
<dbReference type="EMBL" id="NKHZ01000001">
    <property type="protein sequence ID" value="PNS21953.1"/>
    <property type="molecule type" value="Genomic_DNA"/>
</dbReference>
<dbReference type="FunCoup" id="A0A2K1R424">
    <property type="interactions" value="11"/>
</dbReference>
<evidence type="ECO:0008006" key="3">
    <source>
        <dbReference type="Google" id="ProtNLM"/>
    </source>
</evidence>
<organism evidence="1 2">
    <name type="scientific">Sphaceloma murrayae</name>
    <dbReference type="NCBI Taxonomy" id="2082308"/>
    <lineage>
        <taxon>Eukaryota</taxon>
        <taxon>Fungi</taxon>
        <taxon>Dikarya</taxon>
        <taxon>Ascomycota</taxon>
        <taxon>Pezizomycotina</taxon>
        <taxon>Dothideomycetes</taxon>
        <taxon>Dothideomycetidae</taxon>
        <taxon>Myriangiales</taxon>
        <taxon>Elsinoaceae</taxon>
        <taxon>Sphaceloma</taxon>
    </lineage>
</organism>
<dbReference type="STRING" id="2082308.A0A2K1R424"/>